<dbReference type="Proteomes" id="UP000433181">
    <property type="component" value="Unassembled WGS sequence"/>
</dbReference>
<comment type="caution">
    <text evidence="1">The sequence shown here is derived from an EMBL/GenBank/DDBJ whole genome shotgun (WGS) entry which is preliminary data.</text>
</comment>
<dbReference type="Gene3D" id="3.40.50.10610">
    <property type="entry name" value="ABC-type transport auxiliary lipoprotein component"/>
    <property type="match status" value="1"/>
</dbReference>
<sequence>MIHRALKKIVLAIVFAAFIVPLPRVSAEATCAMLTFSDNTRFYKIGGAGMLSDLVLEKLVASGKLSFKETKPLTGDSVMQLYDEDGKMYKIINQCRATGNYNPVFEGRQFDTAYARSVDLAVEGDIVEPELVQQIGRESGVKYLIQGTIDNYGTGKGADGLGTASMVATMLTGIPIFGLSSDESILGVSCTMRVIEAETGKVVWLKKMYEQASVTSVDIGKLSVGTDEMNSKMYYDAMDKVAEKLSATFLEDLQMHKLPIDMGV</sequence>
<keyword evidence="2" id="KW-1185">Reference proteome</keyword>
<reference evidence="1 2" key="1">
    <citation type="submission" date="2019-08" db="EMBL/GenBank/DDBJ databases">
        <title>In-depth cultivation of the pig gut microbiome towards novel bacterial diversity and tailored functional studies.</title>
        <authorList>
            <person name="Wylensek D."/>
            <person name="Hitch T.C.A."/>
            <person name="Clavel T."/>
        </authorList>
    </citation>
    <scope>NUCLEOTIDE SEQUENCE [LARGE SCALE GENOMIC DNA]</scope>
    <source>
        <strain evidence="1 2">WCA-693-APC-5D-A</strain>
    </source>
</reference>
<dbReference type="GeneID" id="96778640"/>
<dbReference type="AlphaFoldDB" id="A0A6I2UJ05"/>
<accession>A0A6I2UJ05</accession>
<proteinExistence type="predicted"/>
<protein>
    <submittedName>
        <fullName evidence="1">Uncharacterized protein</fullName>
    </submittedName>
</protein>
<name>A0A6I2UJ05_9FIRM</name>
<gene>
    <name evidence="1" type="ORF">FYJ84_06890</name>
</gene>
<dbReference type="EMBL" id="VUNR01000011">
    <property type="protein sequence ID" value="MSU08706.1"/>
    <property type="molecule type" value="Genomic_DNA"/>
</dbReference>
<evidence type="ECO:0000313" key="2">
    <source>
        <dbReference type="Proteomes" id="UP000433181"/>
    </source>
</evidence>
<dbReference type="RefSeq" id="WP_154406872.1">
    <property type="nucleotide sequence ID" value="NZ_VUNR01000011.1"/>
</dbReference>
<evidence type="ECO:0000313" key="1">
    <source>
        <dbReference type="EMBL" id="MSU08706.1"/>
    </source>
</evidence>
<organism evidence="1 2">
    <name type="scientific">Anaerovibrio slackiae</name>
    <dbReference type="NCBI Taxonomy" id="2652309"/>
    <lineage>
        <taxon>Bacteria</taxon>
        <taxon>Bacillati</taxon>
        <taxon>Bacillota</taxon>
        <taxon>Negativicutes</taxon>
        <taxon>Selenomonadales</taxon>
        <taxon>Selenomonadaceae</taxon>
        <taxon>Anaerovibrio</taxon>
    </lineage>
</organism>